<dbReference type="PROSITE" id="PS50949">
    <property type="entry name" value="HTH_GNTR"/>
    <property type="match status" value="1"/>
</dbReference>
<keyword evidence="2" id="KW-0238">DNA-binding</keyword>
<dbReference type="InterPro" id="IPR011663">
    <property type="entry name" value="UTRA"/>
</dbReference>
<dbReference type="Gene3D" id="3.40.1410.10">
    <property type="entry name" value="Chorismate lyase-like"/>
    <property type="match status" value="1"/>
</dbReference>
<dbReference type="SUPFAM" id="SSF64288">
    <property type="entry name" value="Chorismate lyase-like"/>
    <property type="match status" value="1"/>
</dbReference>
<evidence type="ECO:0000256" key="3">
    <source>
        <dbReference type="ARBA" id="ARBA00023163"/>
    </source>
</evidence>
<dbReference type="PANTHER" id="PTHR44846">
    <property type="entry name" value="MANNOSYL-D-GLYCERATE TRANSPORT/METABOLISM SYSTEM REPRESSOR MNGR-RELATED"/>
    <property type="match status" value="1"/>
</dbReference>
<feature type="domain" description="HTH gntR-type" evidence="4">
    <location>
        <begin position="1"/>
        <end position="69"/>
    </location>
</feature>
<dbReference type="PRINTS" id="PR00035">
    <property type="entry name" value="HTHGNTR"/>
</dbReference>
<dbReference type="EMBL" id="JAUSVX010000017">
    <property type="protein sequence ID" value="MDQ0473659.1"/>
    <property type="molecule type" value="Genomic_DNA"/>
</dbReference>
<dbReference type="Pfam" id="PF00392">
    <property type="entry name" value="GntR"/>
    <property type="match status" value="1"/>
</dbReference>
<dbReference type="CDD" id="cd07377">
    <property type="entry name" value="WHTH_GntR"/>
    <property type="match status" value="1"/>
</dbReference>
<accession>A0ABU0JHB0</accession>
<dbReference type="SUPFAM" id="SSF46785">
    <property type="entry name" value="Winged helix' DNA-binding domain"/>
    <property type="match status" value="1"/>
</dbReference>
<dbReference type="InterPro" id="IPR036390">
    <property type="entry name" value="WH_DNA-bd_sf"/>
</dbReference>
<name>A0ABU0JHB0_9HYPH</name>
<evidence type="ECO:0000313" key="6">
    <source>
        <dbReference type="Proteomes" id="UP001242480"/>
    </source>
</evidence>
<dbReference type="InterPro" id="IPR050679">
    <property type="entry name" value="Bact_HTH_transcr_reg"/>
</dbReference>
<reference evidence="5 6" key="1">
    <citation type="submission" date="2023-07" db="EMBL/GenBank/DDBJ databases">
        <title>Genomic Encyclopedia of Type Strains, Phase IV (KMG-IV): sequencing the most valuable type-strain genomes for metagenomic binning, comparative biology and taxonomic classification.</title>
        <authorList>
            <person name="Goeker M."/>
        </authorList>
    </citation>
    <scope>NUCLEOTIDE SEQUENCE [LARGE SCALE GENOMIC DNA]</scope>
    <source>
        <strain evidence="5 6">DSM 19619</strain>
    </source>
</reference>
<dbReference type="PANTHER" id="PTHR44846:SF1">
    <property type="entry name" value="MANNOSYL-D-GLYCERATE TRANSPORT_METABOLISM SYSTEM REPRESSOR MNGR-RELATED"/>
    <property type="match status" value="1"/>
</dbReference>
<protein>
    <submittedName>
        <fullName evidence="5">GntR family transcriptional regulator</fullName>
    </submittedName>
</protein>
<proteinExistence type="predicted"/>
<evidence type="ECO:0000259" key="4">
    <source>
        <dbReference type="PROSITE" id="PS50949"/>
    </source>
</evidence>
<comment type="caution">
    <text evidence="5">The sequence shown here is derived from an EMBL/GenBank/DDBJ whole genome shotgun (WGS) entry which is preliminary data.</text>
</comment>
<organism evidence="5 6">
    <name type="scientific">Labrys wisconsinensis</name>
    <dbReference type="NCBI Taxonomy" id="425677"/>
    <lineage>
        <taxon>Bacteria</taxon>
        <taxon>Pseudomonadati</taxon>
        <taxon>Pseudomonadota</taxon>
        <taxon>Alphaproteobacteria</taxon>
        <taxon>Hyphomicrobiales</taxon>
        <taxon>Xanthobacteraceae</taxon>
        <taxon>Labrys</taxon>
    </lineage>
</organism>
<dbReference type="RefSeq" id="WP_307282221.1">
    <property type="nucleotide sequence ID" value="NZ_JAUSVX010000017.1"/>
</dbReference>
<dbReference type="InterPro" id="IPR028978">
    <property type="entry name" value="Chorismate_lyase_/UTRA_dom_sf"/>
</dbReference>
<evidence type="ECO:0000256" key="1">
    <source>
        <dbReference type="ARBA" id="ARBA00023015"/>
    </source>
</evidence>
<dbReference type="InterPro" id="IPR036388">
    <property type="entry name" value="WH-like_DNA-bd_sf"/>
</dbReference>
<dbReference type="SMART" id="SM00345">
    <property type="entry name" value="HTH_GNTR"/>
    <property type="match status" value="1"/>
</dbReference>
<dbReference type="SMART" id="SM00866">
    <property type="entry name" value="UTRA"/>
    <property type="match status" value="1"/>
</dbReference>
<dbReference type="Proteomes" id="UP001242480">
    <property type="component" value="Unassembled WGS sequence"/>
</dbReference>
<evidence type="ECO:0000256" key="2">
    <source>
        <dbReference type="ARBA" id="ARBA00023125"/>
    </source>
</evidence>
<keyword evidence="6" id="KW-1185">Reference proteome</keyword>
<keyword evidence="1" id="KW-0805">Transcription regulation</keyword>
<gene>
    <name evidence="5" type="ORF">QO011_006695</name>
</gene>
<sequence>MSLYKKTMSFILRYIEENRLQADDKLPIEVDLASMTGVSMVTVRRALAELSAQGIIRRVQGRGTFVAVPRLRAETTKVGSLRNGLALDARSALETRRLKLLGRAATAEEARRMQIADGALVWEISRLRLLDQIPMIHEVSVIPMILAPDLGVHLDRDDSASLYEILAARYGLSEAREEQTLVCRMQTSADEQILKLPPNHWVVEIAGVSYSAQQMPIDSFRMVFDARRFSFRLETVPSTGGLEAVQVPVES</sequence>
<dbReference type="Gene3D" id="1.10.10.10">
    <property type="entry name" value="Winged helix-like DNA-binding domain superfamily/Winged helix DNA-binding domain"/>
    <property type="match status" value="1"/>
</dbReference>
<dbReference type="InterPro" id="IPR000524">
    <property type="entry name" value="Tscrpt_reg_HTH_GntR"/>
</dbReference>
<dbReference type="Pfam" id="PF07702">
    <property type="entry name" value="UTRA"/>
    <property type="match status" value="1"/>
</dbReference>
<keyword evidence="3" id="KW-0804">Transcription</keyword>
<evidence type="ECO:0000313" key="5">
    <source>
        <dbReference type="EMBL" id="MDQ0473659.1"/>
    </source>
</evidence>